<name>A0A1F8F9P2_9BACT</name>
<reference evidence="1 2" key="1">
    <citation type="journal article" date="2016" name="Nat. Commun.">
        <title>Thousands of microbial genomes shed light on interconnected biogeochemical processes in an aquifer system.</title>
        <authorList>
            <person name="Anantharaman K."/>
            <person name="Brown C.T."/>
            <person name="Hug L.A."/>
            <person name="Sharon I."/>
            <person name="Castelle C.J."/>
            <person name="Probst A.J."/>
            <person name="Thomas B.C."/>
            <person name="Singh A."/>
            <person name="Wilkins M.J."/>
            <person name="Karaoz U."/>
            <person name="Brodie E.L."/>
            <person name="Williams K.H."/>
            <person name="Hubbard S.S."/>
            <person name="Banfield J.F."/>
        </authorList>
    </citation>
    <scope>NUCLEOTIDE SEQUENCE [LARGE SCALE GENOMIC DNA]</scope>
</reference>
<protein>
    <submittedName>
        <fullName evidence="1">Uncharacterized protein</fullName>
    </submittedName>
</protein>
<comment type="caution">
    <text evidence="1">The sequence shown here is derived from an EMBL/GenBank/DDBJ whole genome shotgun (WGS) entry which is preliminary data.</text>
</comment>
<dbReference type="Proteomes" id="UP000178908">
    <property type="component" value="Unassembled WGS sequence"/>
</dbReference>
<organism evidence="1 2">
    <name type="scientific">Candidatus Yanofskybacteria bacterium RIFCSPHIGHO2_02_FULL_39_10</name>
    <dbReference type="NCBI Taxonomy" id="1802674"/>
    <lineage>
        <taxon>Bacteria</taxon>
        <taxon>Candidatus Yanofskyibacteriota</taxon>
    </lineage>
</organism>
<sequence length="188" mass="21497">MVMVVISILLWGFVYLPMVQKFIEDNGDRIVAIIFCGGFTQAKTANGYSEAYVMSSFITQDTDERLPDIYLEEDSYTTYYNSKNAVLIIEEILDARQLVASGSNEDIRIVIACEATMSANVMMLARHLMSHLVKEPLDNITVETASWERADPFKQVVNLVYNKLAITFPWLGLAEREERKRIYKAKHQ</sequence>
<dbReference type="AlphaFoldDB" id="A0A1F8F9P2"/>
<accession>A0A1F8F9P2</accession>
<proteinExistence type="predicted"/>
<evidence type="ECO:0000313" key="1">
    <source>
        <dbReference type="EMBL" id="OGN09280.1"/>
    </source>
</evidence>
<dbReference type="EMBL" id="MGJO01000026">
    <property type="protein sequence ID" value="OGN09280.1"/>
    <property type="molecule type" value="Genomic_DNA"/>
</dbReference>
<gene>
    <name evidence="1" type="ORF">A3C61_02820</name>
</gene>
<evidence type="ECO:0000313" key="2">
    <source>
        <dbReference type="Proteomes" id="UP000178908"/>
    </source>
</evidence>